<gene>
    <name evidence="2" type="ORF">BCR21_06235</name>
</gene>
<feature type="chain" id="PRO_5039375949" description="Alternate signal-mediated exported protein" evidence="1">
    <location>
        <begin position="23"/>
        <end position="349"/>
    </location>
</feature>
<comment type="caution">
    <text evidence="2">The sequence shown here is derived from an EMBL/GenBank/DDBJ whole genome shotgun (WGS) entry which is preliminary data.</text>
</comment>
<keyword evidence="3" id="KW-1185">Reference proteome</keyword>
<dbReference type="InterPro" id="IPR024008">
    <property type="entry name" value="BsaA"/>
</dbReference>
<name>A0A1E5GGQ9_9ENTE</name>
<accession>A0A1E5GGQ9</accession>
<evidence type="ECO:0008006" key="4">
    <source>
        <dbReference type="Google" id="ProtNLM"/>
    </source>
</evidence>
<dbReference type="AlphaFoldDB" id="A0A1E5GGQ9"/>
<dbReference type="NCBIfam" id="TIGR04088">
    <property type="entry name" value="cognate_SipW"/>
    <property type="match status" value="1"/>
</dbReference>
<evidence type="ECO:0000313" key="3">
    <source>
        <dbReference type="Proteomes" id="UP000094068"/>
    </source>
</evidence>
<evidence type="ECO:0000313" key="2">
    <source>
        <dbReference type="EMBL" id="OEG11827.1"/>
    </source>
</evidence>
<dbReference type="NCBIfam" id="TIGR04090">
    <property type="entry name" value="exp_by_SipW_IV"/>
    <property type="match status" value="1"/>
</dbReference>
<sequence>MNKNRKKKVLALASVFALAAIAAATFAWFTSEAQKTNHFEGQIATGKDIEVVETFEPPTEWDPGSEVNKDVAIQNIGEYKTLTRVSLAESLKLLKDHQAKPTTGAEIEGKTKKEVYVLQGTEAPTGFTDSKFDSTGAPKITIAAGDFAGTYTLKVKEKSETVGTKTTYTYRYAFEKDGSLYYASGIDGFVRNATNQISVKSGTPALSYVSLEYKDAEEKEWTQAPIYAPTFTEDGTLIWNAPAATGSDNIQISFNNITTDPTVADKWYFNKADGYFYYTSVLNPGANTTQLMDAVKLLGTAGNEYSKLSYDLTVKGEGVAAYKDAVDGWLPTGVNDSLATALKALVPAK</sequence>
<protein>
    <recommendedName>
        <fullName evidence="4">Alternate signal-mediated exported protein</fullName>
    </recommendedName>
</protein>
<organism evidence="2 3">
    <name type="scientific">Enterococcus ureasiticus</name>
    <dbReference type="NCBI Taxonomy" id="903984"/>
    <lineage>
        <taxon>Bacteria</taxon>
        <taxon>Bacillati</taxon>
        <taxon>Bacillota</taxon>
        <taxon>Bacilli</taxon>
        <taxon>Lactobacillales</taxon>
        <taxon>Enterococcaceae</taxon>
        <taxon>Enterococcus</taxon>
    </lineage>
</organism>
<dbReference type="OrthoDB" id="1819951at2"/>
<evidence type="ECO:0000256" key="1">
    <source>
        <dbReference type="SAM" id="SignalP"/>
    </source>
</evidence>
<keyword evidence="1" id="KW-0732">Signal</keyword>
<proteinExistence type="predicted"/>
<dbReference type="Proteomes" id="UP000094068">
    <property type="component" value="Unassembled WGS sequence"/>
</dbReference>
<feature type="signal peptide" evidence="1">
    <location>
        <begin position="1"/>
        <end position="22"/>
    </location>
</feature>
<reference evidence="3" key="1">
    <citation type="submission" date="2016-09" db="EMBL/GenBank/DDBJ databases">
        <authorList>
            <person name="Gulvik C.A."/>
        </authorList>
    </citation>
    <scope>NUCLEOTIDE SEQUENCE [LARGE SCALE GENOMIC DNA]</scope>
    <source>
        <strain evidence="3">DSM 23328</strain>
    </source>
</reference>
<dbReference type="EMBL" id="MIJZ01000012">
    <property type="protein sequence ID" value="OEG11827.1"/>
    <property type="molecule type" value="Genomic_DNA"/>
</dbReference>
<dbReference type="RefSeq" id="WP_069645681.1">
    <property type="nucleotide sequence ID" value="NZ_MIJZ01000012.1"/>
</dbReference>
<dbReference type="STRING" id="903984.BCR21_06235"/>
<dbReference type="InterPro" id="IPR023833">
    <property type="entry name" value="Signal_pept_SipW-depend-type"/>
</dbReference>